<accession>A0A7X0XB57</accession>
<gene>
    <name evidence="1" type="ORF">HCI99_03950</name>
    <name evidence="2" type="ORF">HCI99_04685</name>
    <name evidence="3" type="ORF">HCI99_06250</name>
</gene>
<dbReference type="AlphaFoldDB" id="A0A7X0XB57"/>
<protein>
    <submittedName>
        <fullName evidence="1">Uncharacterized protein</fullName>
    </submittedName>
</protein>
<reference evidence="1 4" key="1">
    <citation type="submission" date="2020-03" db="EMBL/GenBank/DDBJ databases">
        <title>Soil Listeria distribution.</title>
        <authorList>
            <person name="Liao J."/>
            <person name="Wiedmann M."/>
        </authorList>
    </citation>
    <scope>NUCLEOTIDE SEQUENCE [LARGE SCALE GENOMIC DNA]</scope>
    <source>
        <strain evidence="1 4">FSL L7-1547</strain>
    </source>
</reference>
<proteinExistence type="predicted"/>
<evidence type="ECO:0000313" key="2">
    <source>
        <dbReference type="EMBL" id="MBC1491114.1"/>
    </source>
</evidence>
<dbReference type="Proteomes" id="UP000533953">
    <property type="component" value="Unassembled WGS sequence"/>
</dbReference>
<dbReference type="EMBL" id="JAASTX010000006">
    <property type="protein sequence ID" value="MBC1491423.1"/>
    <property type="molecule type" value="Genomic_DNA"/>
</dbReference>
<evidence type="ECO:0000313" key="3">
    <source>
        <dbReference type="EMBL" id="MBC1491423.1"/>
    </source>
</evidence>
<dbReference type="EMBL" id="JAASTX010000004">
    <property type="protein sequence ID" value="MBC1491114.1"/>
    <property type="molecule type" value="Genomic_DNA"/>
</dbReference>
<comment type="caution">
    <text evidence="1">The sequence shown here is derived from an EMBL/GenBank/DDBJ whole genome shotgun (WGS) entry which is preliminary data.</text>
</comment>
<organism evidence="1 4">
    <name type="scientific">Listeria booriae</name>
    <dbReference type="NCBI Taxonomy" id="1552123"/>
    <lineage>
        <taxon>Bacteria</taxon>
        <taxon>Bacillati</taxon>
        <taxon>Bacillota</taxon>
        <taxon>Bacilli</taxon>
        <taxon>Bacillales</taxon>
        <taxon>Listeriaceae</taxon>
        <taxon>Listeria</taxon>
    </lineage>
</organism>
<name>A0A7X0XB57_9LIST</name>
<evidence type="ECO:0000313" key="4">
    <source>
        <dbReference type="Proteomes" id="UP000533953"/>
    </source>
</evidence>
<sequence length="53" mass="6229">MTVGELINLLWCFDGEQEVVIEDDLSIFYLKLDEVFENVDEQVVIKTDEEEYA</sequence>
<dbReference type="RefSeq" id="WP_185402970.1">
    <property type="nucleotide sequence ID" value="NZ_JAARRO010000044.1"/>
</dbReference>
<dbReference type="EMBL" id="JAASTX010000004">
    <property type="protein sequence ID" value="MBC1490971.1"/>
    <property type="molecule type" value="Genomic_DNA"/>
</dbReference>
<evidence type="ECO:0000313" key="1">
    <source>
        <dbReference type="EMBL" id="MBC1490971.1"/>
    </source>
</evidence>